<sequence>MIEAIDNSSFQGLTGKVKFANNERLGLVDIMQWSDGSYRPFAVYDGAEDEFKIIDSSTKGWSPPLDSTITERRREHISSLLFFGNVTFSAYRDIFSAHFSTHQF</sequence>
<dbReference type="Proteomes" id="UP000005237">
    <property type="component" value="Unassembled WGS sequence"/>
</dbReference>
<evidence type="ECO:0000313" key="6">
    <source>
        <dbReference type="Proteomes" id="UP000005237"/>
    </source>
</evidence>
<evidence type="ECO:0000256" key="3">
    <source>
        <dbReference type="ARBA" id="ARBA00023180"/>
    </source>
</evidence>
<reference evidence="5" key="2">
    <citation type="submission" date="2022-06" db="UniProtKB">
        <authorList>
            <consortium name="EnsemblMetazoa"/>
        </authorList>
    </citation>
    <scope>IDENTIFICATION</scope>
    <source>
        <strain evidence="5">DF5081</strain>
    </source>
</reference>
<reference evidence="6" key="1">
    <citation type="submission" date="2010-08" db="EMBL/GenBank/DDBJ databases">
        <authorList>
            <consortium name="Caenorhabditis japonica Sequencing Consortium"/>
            <person name="Wilson R.K."/>
        </authorList>
    </citation>
    <scope>NUCLEOTIDE SEQUENCE [LARGE SCALE GENOMIC DNA]</scope>
    <source>
        <strain evidence="6">DF5081</strain>
    </source>
</reference>
<evidence type="ECO:0000256" key="4">
    <source>
        <dbReference type="ARBA" id="ARBA00023224"/>
    </source>
</evidence>
<accession>A0A8R1E7N3</accession>
<keyword evidence="2" id="KW-0675">Receptor</keyword>
<evidence type="ECO:0000256" key="1">
    <source>
        <dbReference type="ARBA" id="ARBA00023040"/>
    </source>
</evidence>
<dbReference type="SUPFAM" id="SSF53822">
    <property type="entry name" value="Periplasmic binding protein-like I"/>
    <property type="match status" value="1"/>
</dbReference>
<dbReference type="PANTHER" id="PTHR10519:SF74">
    <property type="entry name" value="GAMMA-AMINOBUTYRIC ACID TYPE B RECEPTOR SUBUNIT 2"/>
    <property type="match status" value="1"/>
</dbReference>
<proteinExistence type="predicted"/>
<name>A0A8R1E7N3_CAEJA</name>
<dbReference type="GO" id="GO:0007214">
    <property type="term" value="P:gamma-aminobutyric acid signaling pathway"/>
    <property type="evidence" value="ECO:0007669"/>
    <property type="project" value="TreeGrafter"/>
</dbReference>
<keyword evidence="6" id="KW-1185">Reference proteome</keyword>
<keyword evidence="4" id="KW-0807">Transducer</keyword>
<evidence type="ECO:0000313" key="5">
    <source>
        <dbReference type="EnsemblMetazoa" id="CJA30753.1"/>
    </source>
</evidence>
<dbReference type="Gene3D" id="3.40.50.2300">
    <property type="match status" value="2"/>
</dbReference>
<dbReference type="InterPro" id="IPR002455">
    <property type="entry name" value="GPCR3_GABA-B"/>
</dbReference>
<dbReference type="EnsemblMetazoa" id="CJA30753.1">
    <property type="protein sequence ID" value="CJA30753.1"/>
    <property type="gene ID" value="WBGene00206600"/>
</dbReference>
<dbReference type="AlphaFoldDB" id="A0A8R1E7N3"/>
<keyword evidence="3" id="KW-0325">Glycoprotein</keyword>
<dbReference type="InterPro" id="IPR028082">
    <property type="entry name" value="Peripla_BP_I"/>
</dbReference>
<protein>
    <submittedName>
        <fullName evidence="5">Uncharacterized protein</fullName>
    </submittedName>
</protein>
<dbReference type="PANTHER" id="PTHR10519">
    <property type="entry name" value="GABA-B RECEPTOR"/>
    <property type="match status" value="1"/>
</dbReference>
<evidence type="ECO:0000256" key="2">
    <source>
        <dbReference type="ARBA" id="ARBA00023170"/>
    </source>
</evidence>
<organism evidence="5 6">
    <name type="scientific">Caenorhabditis japonica</name>
    <dbReference type="NCBI Taxonomy" id="281687"/>
    <lineage>
        <taxon>Eukaryota</taxon>
        <taxon>Metazoa</taxon>
        <taxon>Ecdysozoa</taxon>
        <taxon>Nematoda</taxon>
        <taxon>Chromadorea</taxon>
        <taxon>Rhabditida</taxon>
        <taxon>Rhabditina</taxon>
        <taxon>Rhabditomorpha</taxon>
        <taxon>Rhabditoidea</taxon>
        <taxon>Rhabditidae</taxon>
        <taxon>Peloderinae</taxon>
        <taxon>Caenorhabditis</taxon>
    </lineage>
</organism>
<dbReference type="GO" id="GO:0038039">
    <property type="term" value="C:G protein-coupled receptor heterodimeric complex"/>
    <property type="evidence" value="ECO:0007669"/>
    <property type="project" value="TreeGrafter"/>
</dbReference>
<dbReference type="GO" id="GO:0004965">
    <property type="term" value="F:G protein-coupled GABA receptor activity"/>
    <property type="evidence" value="ECO:0007669"/>
    <property type="project" value="InterPro"/>
</dbReference>
<keyword evidence="1" id="KW-0297">G-protein coupled receptor</keyword>